<accession>A0A7J5C1M4</accession>
<name>A0A7J5C1M4_9MICO</name>
<dbReference type="Gene3D" id="3.40.50.720">
    <property type="entry name" value="NAD(P)-binding Rossmann-like Domain"/>
    <property type="match status" value="1"/>
</dbReference>
<comment type="caution">
    <text evidence="2">The sequence shown here is derived from an EMBL/GenBank/DDBJ whole genome shotgun (WGS) entry which is preliminary data.</text>
</comment>
<dbReference type="InterPro" id="IPR051606">
    <property type="entry name" value="Polyketide_Oxido-like"/>
</dbReference>
<feature type="domain" description="NAD(P)-binding" evidence="1">
    <location>
        <begin position="8"/>
        <end position="200"/>
    </location>
</feature>
<dbReference type="PANTHER" id="PTHR43355:SF2">
    <property type="entry name" value="FLAVIN REDUCTASE (NADPH)"/>
    <property type="match status" value="1"/>
</dbReference>
<organism evidence="2 3">
    <name type="scientific">Pseudoclavibacter chungangensis</name>
    <dbReference type="NCBI Taxonomy" id="587635"/>
    <lineage>
        <taxon>Bacteria</taxon>
        <taxon>Bacillati</taxon>
        <taxon>Actinomycetota</taxon>
        <taxon>Actinomycetes</taxon>
        <taxon>Micrococcales</taxon>
        <taxon>Microbacteriaceae</taxon>
        <taxon>Pseudoclavibacter</taxon>
    </lineage>
</organism>
<dbReference type="Proteomes" id="UP000467240">
    <property type="component" value="Unassembled WGS sequence"/>
</dbReference>
<sequence length="214" mass="21810">MTKLTVIGGTGYAGTNIVRHAAERGLEVTSVSRKAPADRVPGVTYVEGDVLDPSVLERAVDGADVVVSALSPRGALEGHVREVDATLATLAAKAGVRLGVIGGAGSLLVAPGGPKLSETDGFPAAILPEATEMGTVLDDLRAGDGSLDWFYVSPAGGFGAFAPGEATGHYRVGGDVLLVDDNGDSNISGSDFGLAVVDEITTPAHHRERFTVAY</sequence>
<evidence type="ECO:0000313" key="2">
    <source>
        <dbReference type="EMBL" id="KAB1662514.1"/>
    </source>
</evidence>
<dbReference type="RefSeq" id="WP_158038946.1">
    <property type="nucleotide sequence ID" value="NZ_JACCFV010000001.1"/>
</dbReference>
<reference evidence="2 3" key="1">
    <citation type="submission" date="2019-09" db="EMBL/GenBank/DDBJ databases">
        <title>Phylogeny of genus Pseudoclavibacter and closely related genus.</title>
        <authorList>
            <person name="Li Y."/>
        </authorList>
    </citation>
    <scope>NUCLEOTIDE SEQUENCE [LARGE SCALE GENOMIC DNA]</scope>
    <source>
        <strain evidence="2 3">DSM 23821</strain>
    </source>
</reference>
<proteinExistence type="predicted"/>
<gene>
    <name evidence="2" type="ORF">F8O01_00770</name>
</gene>
<dbReference type="Pfam" id="PF13460">
    <property type="entry name" value="NAD_binding_10"/>
    <property type="match status" value="1"/>
</dbReference>
<dbReference type="PANTHER" id="PTHR43355">
    <property type="entry name" value="FLAVIN REDUCTASE (NADPH)"/>
    <property type="match status" value="1"/>
</dbReference>
<dbReference type="EMBL" id="WBJZ01000001">
    <property type="protein sequence ID" value="KAB1662514.1"/>
    <property type="molecule type" value="Genomic_DNA"/>
</dbReference>
<evidence type="ECO:0000313" key="3">
    <source>
        <dbReference type="Proteomes" id="UP000467240"/>
    </source>
</evidence>
<dbReference type="SUPFAM" id="SSF51735">
    <property type="entry name" value="NAD(P)-binding Rossmann-fold domains"/>
    <property type="match status" value="1"/>
</dbReference>
<dbReference type="InterPro" id="IPR016040">
    <property type="entry name" value="NAD(P)-bd_dom"/>
</dbReference>
<protein>
    <submittedName>
        <fullName evidence="2">NAD(P)H-binding protein</fullName>
    </submittedName>
</protein>
<keyword evidence="3" id="KW-1185">Reference proteome</keyword>
<dbReference type="AlphaFoldDB" id="A0A7J5C1M4"/>
<dbReference type="OrthoDB" id="3191258at2"/>
<evidence type="ECO:0000259" key="1">
    <source>
        <dbReference type="Pfam" id="PF13460"/>
    </source>
</evidence>
<dbReference type="InterPro" id="IPR036291">
    <property type="entry name" value="NAD(P)-bd_dom_sf"/>
</dbReference>
<dbReference type="GO" id="GO:0016646">
    <property type="term" value="F:oxidoreductase activity, acting on the CH-NH group of donors, NAD or NADP as acceptor"/>
    <property type="evidence" value="ECO:0007669"/>
    <property type="project" value="TreeGrafter"/>
</dbReference>